<dbReference type="Pfam" id="PF05638">
    <property type="entry name" value="T6SS_HCP"/>
    <property type="match status" value="1"/>
</dbReference>
<evidence type="ECO:0000313" key="1">
    <source>
        <dbReference type="EMBL" id="NBZ88819.1"/>
    </source>
</evidence>
<dbReference type="RefSeq" id="WP_168775626.1">
    <property type="nucleotide sequence ID" value="NZ_JAABNR010000013.1"/>
</dbReference>
<dbReference type="InterPro" id="IPR053165">
    <property type="entry name" value="HSI-I_assembly_Hcp1"/>
</dbReference>
<dbReference type="EMBL" id="JAABNR010000013">
    <property type="protein sequence ID" value="NBZ88819.1"/>
    <property type="molecule type" value="Genomic_DNA"/>
</dbReference>
<dbReference type="PANTHER" id="PTHR36152">
    <property type="entry name" value="CYTOPLASMIC PROTEIN-RELATED"/>
    <property type="match status" value="1"/>
</dbReference>
<dbReference type="SUPFAM" id="SSF141452">
    <property type="entry name" value="Hcp1-like"/>
    <property type="match status" value="1"/>
</dbReference>
<dbReference type="AlphaFoldDB" id="A0AAE5BWJ7"/>
<reference evidence="1" key="1">
    <citation type="submission" date="2020-01" db="EMBL/GenBank/DDBJ databases">
        <authorList>
            <person name="Chen W.-M."/>
        </authorList>
    </citation>
    <scope>NUCLEOTIDE SEQUENCE</scope>
    <source>
        <strain evidence="1">CYK-10</strain>
    </source>
</reference>
<dbReference type="Proteomes" id="UP001193501">
    <property type="component" value="Unassembled WGS sequence"/>
</dbReference>
<keyword evidence="2" id="KW-1185">Reference proteome</keyword>
<evidence type="ECO:0008006" key="3">
    <source>
        <dbReference type="Google" id="ProtNLM"/>
    </source>
</evidence>
<protein>
    <recommendedName>
        <fullName evidence="3">Type VI secretion system tube protein Hcp</fullName>
    </recommendedName>
</protein>
<sequence>MANTLFVQIEGITGDAVEKNHKDWIELDTISFGLERHSEQEGGVVTRGFGKAVFKDVAFSSEFGRHTIDLMFHVAGGKRLKKVVIHQTKANEDAAVALEPYIIWTLEDAQVNSYNVNASSDDIPKEDWAIRAAKIDIEYKYPKGGKLQTYKNFKWDVGAGEMG</sequence>
<comment type="caution">
    <text evidence="1">The sequence shown here is derived from an EMBL/GenBank/DDBJ whole genome shotgun (WGS) entry which is preliminary data.</text>
</comment>
<dbReference type="PANTHER" id="PTHR36152:SF1">
    <property type="entry name" value="UBIQUITIN-LIKE DOMAIN-CONTAINING PROTEIN"/>
    <property type="match status" value="1"/>
</dbReference>
<dbReference type="InterPro" id="IPR036624">
    <property type="entry name" value="Hcp1-lik_sf"/>
</dbReference>
<name>A0AAE5BWJ7_9RHOB</name>
<dbReference type="InterPro" id="IPR008514">
    <property type="entry name" value="T6SS_Hcp"/>
</dbReference>
<proteinExistence type="predicted"/>
<organism evidence="1 2">
    <name type="scientific">Stagnihabitans tardus</name>
    <dbReference type="NCBI Taxonomy" id="2699202"/>
    <lineage>
        <taxon>Bacteria</taxon>
        <taxon>Pseudomonadati</taxon>
        <taxon>Pseudomonadota</taxon>
        <taxon>Alphaproteobacteria</taxon>
        <taxon>Rhodobacterales</taxon>
        <taxon>Paracoccaceae</taxon>
        <taxon>Stagnihabitans</taxon>
    </lineage>
</organism>
<dbReference type="Gene3D" id="2.30.110.20">
    <property type="entry name" value="Hcp1-like"/>
    <property type="match status" value="1"/>
</dbReference>
<accession>A0AAE5BWJ7</accession>
<gene>
    <name evidence="1" type="ORF">GV832_14595</name>
</gene>
<evidence type="ECO:0000313" key="2">
    <source>
        <dbReference type="Proteomes" id="UP001193501"/>
    </source>
</evidence>